<keyword evidence="2" id="KW-0472">Membrane</keyword>
<evidence type="ECO:0008006" key="6">
    <source>
        <dbReference type="Google" id="ProtNLM"/>
    </source>
</evidence>
<dbReference type="PANTHER" id="PTHR42305">
    <property type="entry name" value="MEMBRANE PROTEIN RV1733C-RELATED"/>
    <property type="match status" value="1"/>
</dbReference>
<accession>A0A1G9DEQ4</accession>
<evidence type="ECO:0000313" key="4">
    <source>
        <dbReference type="EMBL" id="SDK62333.1"/>
    </source>
</evidence>
<evidence type="ECO:0000256" key="2">
    <source>
        <dbReference type="SAM" id="Phobius"/>
    </source>
</evidence>
<keyword evidence="2" id="KW-0812">Transmembrane</keyword>
<organism evidence="4 5">
    <name type="scientific">Streptomyces indicus</name>
    <dbReference type="NCBI Taxonomy" id="417292"/>
    <lineage>
        <taxon>Bacteria</taxon>
        <taxon>Bacillati</taxon>
        <taxon>Actinomycetota</taxon>
        <taxon>Actinomycetes</taxon>
        <taxon>Kitasatosporales</taxon>
        <taxon>Streptomycetaceae</taxon>
        <taxon>Streptomyces</taxon>
    </lineage>
</organism>
<feature type="region of interest" description="Disordered" evidence="1">
    <location>
        <begin position="81"/>
        <end position="103"/>
    </location>
</feature>
<keyword evidence="5" id="KW-1185">Reference proteome</keyword>
<feature type="signal peptide" evidence="3">
    <location>
        <begin position="1"/>
        <end position="30"/>
    </location>
</feature>
<evidence type="ECO:0000256" key="1">
    <source>
        <dbReference type="SAM" id="MobiDB-lite"/>
    </source>
</evidence>
<dbReference type="RefSeq" id="WP_245769484.1">
    <property type="nucleotide sequence ID" value="NZ_FNFF01000009.1"/>
</dbReference>
<evidence type="ECO:0000313" key="5">
    <source>
        <dbReference type="Proteomes" id="UP000199155"/>
    </source>
</evidence>
<keyword evidence="3" id="KW-0732">Signal</keyword>
<dbReference type="EMBL" id="FNFF01000009">
    <property type="protein sequence ID" value="SDK62333.1"/>
    <property type="molecule type" value="Genomic_DNA"/>
</dbReference>
<sequence length="180" mass="19241">MCRRSDQVQAWIGSALVLAALAATPPAVFLAGGAAHDHYTRTAQSRAAGGRHTSALLLEDARRHPEPGSAEAGHVRYPAGVRFTDPQGRTRTATAEVPPGLSRGSTVRVWTTADGRITDEPLDPDEIRSRALGWAIIAALAVPLTAAAAYGIAHRVIRRRNLAAWDRAWAETAPRWTPSS</sequence>
<evidence type="ECO:0000256" key="3">
    <source>
        <dbReference type="SAM" id="SignalP"/>
    </source>
</evidence>
<proteinExistence type="predicted"/>
<reference evidence="4 5" key="1">
    <citation type="submission" date="2016-10" db="EMBL/GenBank/DDBJ databases">
        <authorList>
            <person name="de Groot N.N."/>
        </authorList>
    </citation>
    <scope>NUCLEOTIDE SEQUENCE [LARGE SCALE GENOMIC DNA]</scope>
    <source>
        <strain evidence="4 5">CGMCC 4.5727</strain>
    </source>
</reference>
<dbReference type="Proteomes" id="UP000199155">
    <property type="component" value="Unassembled WGS sequence"/>
</dbReference>
<protein>
    <recommendedName>
        <fullName evidence="6">Proline rich protein membrane protein</fullName>
    </recommendedName>
</protein>
<feature type="chain" id="PRO_5038577264" description="Proline rich protein membrane protein" evidence="3">
    <location>
        <begin position="31"/>
        <end position="180"/>
    </location>
</feature>
<feature type="transmembrane region" description="Helical" evidence="2">
    <location>
        <begin position="131"/>
        <end position="153"/>
    </location>
</feature>
<gene>
    <name evidence="4" type="ORF">SAMN05421806_109184</name>
</gene>
<name>A0A1G9DEQ4_9ACTN</name>
<keyword evidence="2" id="KW-1133">Transmembrane helix</keyword>
<dbReference type="PANTHER" id="PTHR42305:SF1">
    <property type="entry name" value="MEMBRANE PROTEIN RV1733C-RELATED"/>
    <property type="match status" value="1"/>
</dbReference>
<dbReference type="STRING" id="417292.SAMN05421806_109184"/>
<dbReference type="InterPro" id="IPR039708">
    <property type="entry name" value="MT1774/Rv1733c-like"/>
</dbReference>
<dbReference type="AlphaFoldDB" id="A0A1G9DEQ4"/>